<evidence type="ECO:0000313" key="2">
    <source>
        <dbReference type="Proteomes" id="UP000234857"/>
    </source>
</evidence>
<accession>A0A2N5ZLM4</accession>
<evidence type="ECO:0000313" key="1">
    <source>
        <dbReference type="EMBL" id="PLX19564.1"/>
    </source>
</evidence>
<sequence length="238" mass="27795">METQTLLKNTLKRGMILAEDIVSAGKIIGDKETVLTVFNIRDINNAEDVSEVNILIKDSVPLPEDDGEKKENSFKMDPTDELIEKLYLFDFEIDKELEILKEVKNITRKYNERVIEGFDLVLRYFANNTARKIIAEGIVNLGNRDFFKLAGVALIDEEKEVRQNISRYFLKYKDDLEVAEYILTLYPYVVDACREEYMNMWKKVFPEIILQKLQKKGRDEGDEYLIKTSTDILEMIKD</sequence>
<comment type="caution">
    <text evidence="1">The sequence shown here is derived from an EMBL/GenBank/DDBJ whole genome shotgun (WGS) entry which is preliminary data.</text>
</comment>
<proteinExistence type="predicted"/>
<dbReference type="EMBL" id="PKTG01000025">
    <property type="protein sequence ID" value="PLX19564.1"/>
    <property type="molecule type" value="Genomic_DNA"/>
</dbReference>
<dbReference type="AlphaFoldDB" id="A0A2N5ZLM4"/>
<protein>
    <submittedName>
        <fullName evidence="1">Uncharacterized protein</fullName>
    </submittedName>
</protein>
<organism evidence="1 2">
    <name type="scientific">Muiribacterium halophilum</name>
    <dbReference type="NCBI Taxonomy" id="2053465"/>
    <lineage>
        <taxon>Bacteria</taxon>
        <taxon>Candidatus Muiribacteriota</taxon>
        <taxon>Candidatus Muiribacteriia</taxon>
        <taxon>Candidatus Muiribacteriales</taxon>
        <taxon>Candidatus Muiribacteriaceae</taxon>
        <taxon>Candidatus Muiribacterium</taxon>
    </lineage>
</organism>
<reference evidence="1 2" key="1">
    <citation type="submission" date="2017-11" db="EMBL/GenBank/DDBJ databases">
        <title>Genome-resolved metagenomics identifies genetic mobility, metabolic interactions, and unexpected diversity in perchlorate-reducing communities.</title>
        <authorList>
            <person name="Barnum T.P."/>
            <person name="Figueroa I.A."/>
            <person name="Carlstrom C.I."/>
            <person name="Lucas L.N."/>
            <person name="Engelbrektson A.L."/>
            <person name="Coates J.D."/>
        </authorList>
    </citation>
    <scope>NUCLEOTIDE SEQUENCE [LARGE SCALE GENOMIC DNA]</scope>
    <source>
        <strain evidence="1">BM706</strain>
    </source>
</reference>
<name>A0A2N5ZLM4_MUIH1</name>
<gene>
    <name evidence="1" type="ORF">C0601_01540</name>
</gene>
<dbReference type="Proteomes" id="UP000234857">
    <property type="component" value="Unassembled WGS sequence"/>
</dbReference>